<name>A0AAV9WQ88_9PEZI</name>
<feature type="region of interest" description="Disordered" evidence="1">
    <location>
        <begin position="236"/>
        <end position="258"/>
    </location>
</feature>
<dbReference type="AlphaFoldDB" id="A0AAV9WQ88"/>
<accession>A0AAV9WQ88</accession>
<evidence type="ECO:0000256" key="1">
    <source>
        <dbReference type="SAM" id="MobiDB-lite"/>
    </source>
</evidence>
<sequence>MGWLWGSSGPSSSDNDKSKASDSNSKKPISNLDPSLEEYLKSSTPKDDKPTVAPPSEAPLPELKVVDWSKTLEEQQREDAEPPPPHVLSAYGDRYKDYWASYRGPQGTRADGPEAQMREIVEGMKQKRFLIGSAARENCAYEEEAMFDCYKNGSWWQTLMMCRAESQRFGKCQEQQKEFLKALGYLSEPGRDPVIEERIQMHADKLFRQQLAQDDATTAALKSGQNIDEAVAKVKAQQALEPPTPDYSKIYEPVQKDK</sequence>
<protein>
    <submittedName>
        <fullName evidence="2">Uncharacterized protein</fullName>
    </submittedName>
</protein>
<evidence type="ECO:0000313" key="2">
    <source>
        <dbReference type="EMBL" id="KAK6512460.1"/>
    </source>
</evidence>
<gene>
    <name evidence="2" type="ORF">TWF481_001346</name>
</gene>
<keyword evidence="3" id="KW-1185">Reference proteome</keyword>
<comment type="caution">
    <text evidence="2">The sequence shown here is derived from an EMBL/GenBank/DDBJ whole genome shotgun (WGS) entry which is preliminary data.</text>
</comment>
<reference evidence="2 3" key="1">
    <citation type="submission" date="2023-08" db="EMBL/GenBank/DDBJ databases">
        <authorList>
            <person name="Palmer J.M."/>
        </authorList>
    </citation>
    <scope>NUCLEOTIDE SEQUENCE [LARGE SCALE GENOMIC DNA]</scope>
    <source>
        <strain evidence="2 3">TWF481</strain>
    </source>
</reference>
<dbReference type="Proteomes" id="UP001370758">
    <property type="component" value="Unassembled WGS sequence"/>
</dbReference>
<feature type="compositionally biased region" description="Low complexity" evidence="1">
    <location>
        <begin position="1"/>
        <end position="13"/>
    </location>
</feature>
<feature type="region of interest" description="Disordered" evidence="1">
    <location>
        <begin position="1"/>
        <end position="88"/>
    </location>
</feature>
<feature type="compositionally biased region" description="Basic and acidic residues" evidence="1">
    <location>
        <begin position="38"/>
        <end position="50"/>
    </location>
</feature>
<dbReference type="EMBL" id="JAVHJL010000001">
    <property type="protein sequence ID" value="KAK6512460.1"/>
    <property type="molecule type" value="Genomic_DNA"/>
</dbReference>
<organism evidence="2 3">
    <name type="scientific">Arthrobotrys musiformis</name>
    <dbReference type="NCBI Taxonomy" id="47236"/>
    <lineage>
        <taxon>Eukaryota</taxon>
        <taxon>Fungi</taxon>
        <taxon>Dikarya</taxon>
        <taxon>Ascomycota</taxon>
        <taxon>Pezizomycotina</taxon>
        <taxon>Orbiliomycetes</taxon>
        <taxon>Orbiliales</taxon>
        <taxon>Orbiliaceae</taxon>
        <taxon>Arthrobotrys</taxon>
    </lineage>
</organism>
<evidence type="ECO:0000313" key="3">
    <source>
        <dbReference type="Proteomes" id="UP001370758"/>
    </source>
</evidence>
<proteinExistence type="predicted"/>
<feature type="compositionally biased region" description="Basic and acidic residues" evidence="1">
    <location>
        <begin position="64"/>
        <end position="80"/>
    </location>
</feature>